<gene>
    <name evidence="2" type="ORF">STAS_06468</name>
</gene>
<evidence type="ECO:0000256" key="1">
    <source>
        <dbReference type="SAM" id="MobiDB-lite"/>
    </source>
</evidence>
<name>A0A5A7PD76_STRAF</name>
<dbReference type="AlphaFoldDB" id="A0A5A7PD76"/>
<sequence length="496" mass="53272">MKEIVAFPDSFSFRACAFLSFFSLSSSETSTGSGSGTFPGLLSSFLGSVSTAAGLFLSGDPPLDAVGISTSCSESLVQIIGVLLNILQHLHKIGLLEETPGAGVTRQLDPHLRPERLPERARARPSPRMPRAPGPGGLRIGEPGLEGLVVGVYLEALPVGRDGLAVVEEAHMSRAEAREALSPVGLELDSLLRVGKGIGEFSEGSVGRGSVGVENVVADCVGEVADGAVVVAGGEGGVASGLSFVGHTRMKLGDLIGSWELGMNENRPFSQVIPENLEPAISLREKNASLSLGTVDTIPLQPSNYLSIVESSSSRQEFVHNQSSPGEAIQQQNPHTVVTPILAAMDCTNTEIMQTDPQYPHKELALAVKDSNLAPQEDSVSKLKTWKRAGNKEGRLQRKQMTGKELSQLQGLKRGRQDPTSNGHLWVKDLTYTDTDQWDEAKIRELVEAEDCQAILDIQSLNPHTMDKWCWKMGVKGKFSVASSYNFEFYDSQLAV</sequence>
<evidence type="ECO:0000313" key="2">
    <source>
        <dbReference type="EMBL" id="GER30518.1"/>
    </source>
</evidence>
<proteinExistence type="predicted"/>
<feature type="compositionally biased region" description="Basic and acidic residues" evidence="1">
    <location>
        <begin position="108"/>
        <end position="122"/>
    </location>
</feature>
<protein>
    <submittedName>
        <fullName evidence="2">Elongation factor 1-alpha 1</fullName>
    </submittedName>
</protein>
<accession>A0A5A7PD76</accession>
<feature type="region of interest" description="Disordered" evidence="1">
    <location>
        <begin position="104"/>
        <end position="138"/>
    </location>
</feature>
<comment type="caution">
    <text evidence="2">The sequence shown here is derived from an EMBL/GenBank/DDBJ whole genome shotgun (WGS) entry which is preliminary data.</text>
</comment>
<keyword evidence="2" id="KW-0251">Elongation factor</keyword>
<reference evidence="3" key="1">
    <citation type="journal article" date="2019" name="Curr. Biol.">
        <title>Genome Sequence of Striga asiatica Provides Insight into the Evolution of Plant Parasitism.</title>
        <authorList>
            <person name="Yoshida S."/>
            <person name="Kim S."/>
            <person name="Wafula E.K."/>
            <person name="Tanskanen J."/>
            <person name="Kim Y.M."/>
            <person name="Honaas L."/>
            <person name="Yang Z."/>
            <person name="Spallek T."/>
            <person name="Conn C.E."/>
            <person name="Ichihashi Y."/>
            <person name="Cheong K."/>
            <person name="Cui S."/>
            <person name="Der J.P."/>
            <person name="Gundlach H."/>
            <person name="Jiao Y."/>
            <person name="Hori C."/>
            <person name="Ishida J.K."/>
            <person name="Kasahara H."/>
            <person name="Kiba T."/>
            <person name="Kim M.S."/>
            <person name="Koo N."/>
            <person name="Laohavisit A."/>
            <person name="Lee Y.H."/>
            <person name="Lumba S."/>
            <person name="McCourt P."/>
            <person name="Mortimer J.C."/>
            <person name="Mutuku J.M."/>
            <person name="Nomura T."/>
            <person name="Sasaki-Sekimoto Y."/>
            <person name="Seto Y."/>
            <person name="Wang Y."/>
            <person name="Wakatake T."/>
            <person name="Sakakibara H."/>
            <person name="Demura T."/>
            <person name="Yamaguchi S."/>
            <person name="Yoneyama K."/>
            <person name="Manabe R.I."/>
            <person name="Nelson D.C."/>
            <person name="Schulman A.H."/>
            <person name="Timko M.P."/>
            <person name="dePamphilis C.W."/>
            <person name="Choi D."/>
            <person name="Shirasu K."/>
        </authorList>
    </citation>
    <scope>NUCLEOTIDE SEQUENCE [LARGE SCALE GENOMIC DNA]</scope>
    <source>
        <strain evidence="3">cv. UVA1</strain>
    </source>
</reference>
<dbReference type="GO" id="GO:0003746">
    <property type="term" value="F:translation elongation factor activity"/>
    <property type="evidence" value="ECO:0007669"/>
    <property type="project" value="UniProtKB-KW"/>
</dbReference>
<evidence type="ECO:0000313" key="3">
    <source>
        <dbReference type="Proteomes" id="UP000325081"/>
    </source>
</evidence>
<organism evidence="2 3">
    <name type="scientific">Striga asiatica</name>
    <name type="common">Asiatic witchweed</name>
    <name type="synonym">Buchnera asiatica</name>
    <dbReference type="NCBI Taxonomy" id="4170"/>
    <lineage>
        <taxon>Eukaryota</taxon>
        <taxon>Viridiplantae</taxon>
        <taxon>Streptophyta</taxon>
        <taxon>Embryophyta</taxon>
        <taxon>Tracheophyta</taxon>
        <taxon>Spermatophyta</taxon>
        <taxon>Magnoliopsida</taxon>
        <taxon>eudicotyledons</taxon>
        <taxon>Gunneridae</taxon>
        <taxon>Pentapetalae</taxon>
        <taxon>asterids</taxon>
        <taxon>lamiids</taxon>
        <taxon>Lamiales</taxon>
        <taxon>Orobanchaceae</taxon>
        <taxon>Buchnereae</taxon>
        <taxon>Striga</taxon>
    </lineage>
</organism>
<keyword evidence="3" id="KW-1185">Reference proteome</keyword>
<dbReference type="Proteomes" id="UP000325081">
    <property type="component" value="Unassembled WGS sequence"/>
</dbReference>
<dbReference type="EMBL" id="BKCP01004361">
    <property type="protein sequence ID" value="GER30518.1"/>
    <property type="molecule type" value="Genomic_DNA"/>
</dbReference>
<keyword evidence="2" id="KW-0648">Protein biosynthesis</keyword>